<evidence type="ECO:0000313" key="2">
    <source>
        <dbReference type="EMBL" id="CAL1574077.1"/>
    </source>
</evidence>
<dbReference type="AlphaFoldDB" id="A0AAV2JEF7"/>
<feature type="compositionally biased region" description="Polar residues" evidence="1">
    <location>
        <begin position="1"/>
        <end position="14"/>
    </location>
</feature>
<proteinExistence type="predicted"/>
<dbReference type="EMBL" id="OZ035833">
    <property type="protein sequence ID" value="CAL1574077.1"/>
    <property type="molecule type" value="Genomic_DNA"/>
</dbReference>
<accession>A0AAV2JEF7</accession>
<name>A0AAV2JEF7_KNICA</name>
<evidence type="ECO:0000313" key="3">
    <source>
        <dbReference type="Proteomes" id="UP001497482"/>
    </source>
</evidence>
<feature type="region of interest" description="Disordered" evidence="1">
    <location>
        <begin position="1"/>
        <end position="52"/>
    </location>
</feature>
<sequence length="80" mass="9019">MARRPSNNALSVPTSAFPFPTALPQPVHPARPKPRPRHRNTNTGGADEMKWRFTRIPDTAPTEGQRCPQDPFLCNFILLQ</sequence>
<keyword evidence="3" id="KW-1185">Reference proteome</keyword>
<dbReference type="Proteomes" id="UP001497482">
    <property type="component" value="Chromosome 11"/>
</dbReference>
<reference evidence="2 3" key="1">
    <citation type="submission" date="2024-04" db="EMBL/GenBank/DDBJ databases">
        <authorList>
            <person name="Waldvogel A.-M."/>
            <person name="Schoenle A."/>
        </authorList>
    </citation>
    <scope>NUCLEOTIDE SEQUENCE [LARGE SCALE GENOMIC DNA]</scope>
</reference>
<organism evidence="2 3">
    <name type="scientific">Knipowitschia caucasica</name>
    <name type="common">Caucasian dwarf goby</name>
    <name type="synonym">Pomatoschistus caucasicus</name>
    <dbReference type="NCBI Taxonomy" id="637954"/>
    <lineage>
        <taxon>Eukaryota</taxon>
        <taxon>Metazoa</taxon>
        <taxon>Chordata</taxon>
        <taxon>Craniata</taxon>
        <taxon>Vertebrata</taxon>
        <taxon>Euteleostomi</taxon>
        <taxon>Actinopterygii</taxon>
        <taxon>Neopterygii</taxon>
        <taxon>Teleostei</taxon>
        <taxon>Neoteleostei</taxon>
        <taxon>Acanthomorphata</taxon>
        <taxon>Gobiaria</taxon>
        <taxon>Gobiiformes</taxon>
        <taxon>Gobioidei</taxon>
        <taxon>Gobiidae</taxon>
        <taxon>Gobiinae</taxon>
        <taxon>Knipowitschia</taxon>
    </lineage>
</organism>
<feature type="compositionally biased region" description="Basic residues" evidence="1">
    <location>
        <begin position="30"/>
        <end position="40"/>
    </location>
</feature>
<protein>
    <submittedName>
        <fullName evidence="2">Uncharacterized protein</fullName>
    </submittedName>
</protein>
<gene>
    <name evidence="2" type="ORF">KC01_LOCUS5849</name>
</gene>
<evidence type="ECO:0000256" key="1">
    <source>
        <dbReference type="SAM" id="MobiDB-lite"/>
    </source>
</evidence>